<comment type="similarity">
    <text evidence="1">Belongs to the class-I pyridine nucleotide-disulfide oxidoreductase family.</text>
</comment>
<proteinExistence type="inferred from homology"/>
<dbReference type="SUPFAM" id="SSF51905">
    <property type="entry name" value="FAD/NAD(P)-binding domain"/>
    <property type="match status" value="2"/>
</dbReference>
<keyword evidence="5" id="KW-0547">Nucleotide-binding</keyword>
<keyword evidence="9" id="KW-0560">Oxidoreductase</keyword>
<feature type="binding site" evidence="5">
    <location>
        <position position="50"/>
    </location>
    <ligand>
        <name>FAD</name>
        <dbReference type="ChEBI" id="CHEBI:57692"/>
    </ligand>
</feature>
<evidence type="ECO:0000256" key="2">
    <source>
        <dbReference type="ARBA" id="ARBA00022630"/>
    </source>
</evidence>
<dbReference type="PANTHER" id="PTHR43014:SF4">
    <property type="entry name" value="PYRIDINE NUCLEOTIDE-DISULFIDE OXIDOREDUCTASE RCLA-RELATED"/>
    <property type="match status" value="1"/>
</dbReference>
<dbReference type="AlphaFoldDB" id="A0A840I3B4"/>
<feature type="binding site" evidence="5">
    <location>
        <begin position="138"/>
        <end position="140"/>
    </location>
    <ligand>
        <name>FAD</name>
        <dbReference type="ChEBI" id="CHEBI:57692"/>
    </ligand>
</feature>
<dbReference type="InterPro" id="IPR023753">
    <property type="entry name" value="FAD/NAD-binding_dom"/>
</dbReference>
<dbReference type="Gene3D" id="3.30.390.30">
    <property type="match status" value="1"/>
</dbReference>
<dbReference type="InterPro" id="IPR036188">
    <property type="entry name" value="FAD/NAD-bd_sf"/>
</dbReference>
<evidence type="ECO:0000256" key="4">
    <source>
        <dbReference type="PIRSR" id="PIRSR000350-2"/>
    </source>
</evidence>
<feature type="domain" description="Pyridine nucleotide-disulphide oxidoreductase dimerisation" evidence="7">
    <location>
        <begin position="352"/>
        <end position="456"/>
    </location>
</feature>
<sequence length="479" mass="51309">MRTVDVAIIGAGTAGLQAYAAARHWTDSIVLIEDGAYGTTCARSGCMPSKLLIAAAERAHEARGAKVFGIETGEVTVDGPAVMRRLQDLRDHFLEGVVAQTEAIPEARRLRGHARFREPGVLEVGGEMLRAQRIVIATGSVSRIPDQLREGAGARLLTIADLFELRDLPESVVVFGAGVIGVEAAQALVRLGVRVRCLSKGGDVAMLTDPVITKTAHEILGGEFPVELDAQIDEVRNDQDGVHVTFTIDGEARTETFERALVATGRVPNMGGLDIENAGLKLDEHGVPLSDRATCLCEAGESPSAVAVFIAGDAEGNAPVLPVASDDGRIAGDNAGRWPHVKAHRRKTDLFITYTKPSIATAGMRYAQIVKSGRRFEVGEASFADQGRAVIEDRARGLLRLYGEWETGILLGAELIAPDAEHHAHLLAALIAQGLCAPEALGIPFYHPCTEEAIRTSLRDLCAKLLLDDLPVERMINRK</sequence>
<dbReference type="PRINTS" id="PR00411">
    <property type="entry name" value="PNDRDTASEI"/>
</dbReference>
<organism evidence="9 10">
    <name type="scientific">Parvularcula dongshanensis</name>
    <dbReference type="NCBI Taxonomy" id="1173995"/>
    <lineage>
        <taxon>Bacteria</taxon>
        <taxon>Pseudomonadati</taxon>
        <taxon>Pseudomonadota</taxon>
        <taxon>Alphaproteobacteria</taxon>
        <taxon>Parvularculales</taxon>
        <taxon>Parvularculaceae</taxon>
        <taxon>Parvularcula</taxon>
    </lineage>
</organism>
<evidence type="ECO:0000256" key="1">
    <source>
        <dbReference type="ARBA" id="ARBA00007532"/>
    </source>
</evidence>
<evidence type="ECO:0000256" key="6">
    <source>
        <dbReference type="PIRSR" id="PIRSR000350-4"/>
    </source>
</evidence>
<dbReference type="SUPFAM" id="SSF55424">
    <property type="entry name" value="FAD/NAD-linked reductases, dimerisation (C-terminal) domain"/>
    <property type="match status" value="1"/>
</dbReference>
<dbReference type="EC" id="1.8.1.4" evidence="9"/>
<comment type="cofactor">
    <cofactor evidence="5">
        <name>FAD</name>
        <dbReference type="ChEBI" id="CHEBI:57692"/>
    </cofactor>
    <text evidence="5">Binds 1 FAD per subunit.</text>
</comment>
<keyword evidence="5" id="KW-0520">NAD</keyword>
<keyword evidence="10" id="KW-1185">Reference proteome</keyword>
<dbReference type="PIRSF" id="PIRSF000350">
    <property type="entry name" value="Mercury_reductase_MerA"/>
    <property type="match status" value="1"/>
</dbReference>
<dbReference type="Pfam" id="PF07992">
    <property type="entry name" value="Pyr_redox_2"/>
    <property type="match status" value="1"/>
</dbReference>
<reference evidence="9 10" key="1">
    <citation type="submission" date="2020-08" db="EMBL/GenBank/DDBJ databases">
        <title>Genomic Encyclopedia of Type Strains, Phase IV (KMG-IV): sequencing the most valuable type-strain genomes for metagenomic binning, comparative biology and taxonomic classification.</title>
        <authorList>
            <person name="Goeker M."/>
        </authorList>
    </citation>
    <scope>NUCLEOTIDE SEQUENCE [LARGE SCALE GENOMIC DNA]</scope>
    <source>
        <strain evidence="9 10">DSM 102850</strain>
    </source>
</reference>
<dbReference type="Pfam" id="PF02852">
    <property type="entry name" value="Pyr_redox_dim"/>
    <property type="match status" value="1"/>
</dbReference>
<dbReference type="GO" id="GO:0003955">
    <property type="term" value="F:NAD(P)H dehydrogenase (quinone) activity"/>
    <property type="evidence" value="ECO:0007669"/>
    <property type="project" value="TreeGrafter"/>
</dbReference>
<evidence type="ECO:0000259" key="8">
    <source>
        <dbReference type="Pfam" id="PF07992"/>
    </source>
</evidence>
<evidence type="ECO:0000313" key="10">
    <source>
        <dbReference type="Proteomes" id="UP000563524"/>
    </source>
</evidence>
<feature type="binding site" evidence="5">
    <location>
        <begin position="176"/>
        <end position="183"/>
    </location>
    <ligand>
        <name>NAD(+)</name>
        <dbReference type="ChEBI" id="CHEBI:57540"/>
    </ligand>
</feature>
<feature type="domain" description="FAD/NAD(P)-binding" evidence="8">
    <location>
        <begin position="5"/>
        <end position="327"/>
    </location>
</feature>
<dbReference type="GO" id="GO:0050660">
    <property type="term" value="F:flavin adenine dinucleotide binding"/>
    <property type="evidence" value="ECO:0007669"/>
    <property type="project" value="TreeGrafter"/>
</dbReference>
<dbReference type="InterPro" id="IPR001100">
    <property type="entry name" value="Pyr_nuc-diS_OxRdtase"/>
</dbReference>
<feature type="active site" description="Proton acceptor" evidence="4">
    <location>
        <position position="447"/>
    </location>
</feature>
<dbReference type="PANTHER" id="PTHR43014">
    <property type="entry name" value="MERCURIC REDUCTASE"/>
    <property type="match status" value="1"/>
</dbReference>
<evidence type="ECO:0000313" key="9">
    <source>
        <dbReference type="EMBL" id="MBB4658763.1"/>
    </source>
</evidence>
<keyword evidence="2" id="KW-0285">Flavoprotein</keyword>
<comment type="caution">
    <text evidence="9">The sequence shown here is derived from an EMBL/GenBank/DDBJ whole genome shotgun (WGS) entry which is preliminary data.</text>
</comment>
<feature type="binding site" evidence="5">
    <location>
        <position position="313"/>
    </location>
    <ligand>
        <name>FAD</name>
        <dbReference type="ChEBI" id="CHEBI:57692"/>
    </ligand>
</feature>
<feature type="disulfide bond" description="Redox-active" evidence="6">
    <location>
        <begin position="41"/>
        <end position="46"/>
    </location>
</feature>
<dbReference type="EMBL" id="JACHOB010000002">
    <property type="protein sequence ID" value="MBB4658763.1"/>
    <property type="molecule type" value="Genomic_DNA"/>
</dbReference>
<dbReference type="Proteomes" id="UP000563524">
    <property type="component" value="Unassembled WGS sequence"/>
</dbReference>
<dbReference type="InterPro" id="IPR004099">
    <property type="entry name" value="Pyr_nucl-diS_OxRdtase_dimer"/>
</dbReference>
<dbReference type="Gene3D" id="3.50.50.60">
    <property type="entry name" value="FAD/NAD(P)-binding domain"/>
    <property type="match status" value="2"/>
</dbReference>
<feature type="binding site" evidence="5">
    <location>
        <position position="265"/>
    </location>
    <ligand>
        <name>NAD(+)</name>
        <dbReference type="ChEBI" id="CHEBI:57540"/>
    </ligand>
</feature>
<gene>
    <name evidence="9" type="ORF">GGQ59_001277</name>
</gene>
<evidence type="ECO:0000256" key="5">
    <source>
        <dbReference type="PIRSR" id="PIRSR000350-3"/>
    </source>
</evidence>
<protein>
    <submittedName>
        <fullName evidence="9">Dihydrolipoamide dehydrogenase</fullName>
        <ecNumber evidence="9">1.8.1.4</ecNumber>
    </submittedName>
</protein>
<keyword evidence="3 5" id="KW-0274">FAD</keyword>
<dbReference type="RefSeq" id="WP_183816942.1">
    <property type="nucleotide sequence ID" value="NZ_JACHOB010000002.1"/>
</dbReference>
<name>A0A840I3B4_9PROT</name>
<evidence type="ECO:0000259" key="7">
    <source>
        <dbReference type="Pfam" id="PF02852"/>
    </source>
</evidence>
<dbReference type="NCBIfam" id="NF004939">
    <property type="entry name" value="PRK06292.1-1"/>
    <property type="match status" value="1"/>
</dbReference>
<evidence type="ECO:0000256" key="3">
    <source>
        <dbReference type="ARBA" id="ARBA00022827"/>
    </source>
</evidence>
<dbReference type="PRINTS" id="PR00368">
    <property type="entry name" value="FADPNR"/>
</dbReference>
<dbReference type="GO" id="GO:0004148">
    <property type="term" value="F:dihydrolipoyl dehydrogenase (NADH) activity"/>
    <property type="evidence" value="ECO:0007669"/>
    <property type="project" value="UniProtKB-EC"/>
</dbReference>
<accession>A0A840I3B4</accession>
<dbReference type="InterPro" id="IPR016156">
    <property type="entry name" value="FAD/NAD-linked_Rdtase_dimer_sf"/>
</dbReference>